<feature type="domain" description="Type VI secretion system IcmF C-terminal" evidence="2">
    <location>
        <begin position="1021"/>
        <end position="1111"/>
    </location>
</feature>
<dbReference type="RefSeq" id="WP_194450083.1">
    <property type="nucleotide sequence ID" value="NZ_CP063849.1"/>
</dbReference>
<protein>
    <recommendedName>
        <fullName evidence="8">IcmF-related N-terminal domain-containing protein</fullName>
    </recommendedName>
</protein>
<dbReference type="AlphaFoldDB" id="A0A7S7NRM7"/>
<dbReference type="InterPro" id="IPR025743">
    <property type="entry name" value="TssM1_N"/>
</dbReference>
<evidence type="ECO:0008006" key="8">
    <source>
        <dbReference type="Google" id="ProtNLM"/>
    </source>
</evidence>
<evidence type="ECO:0000259" key="4">
    <source>
        <dbReference type="Pfam" id="PF14331"/>
    </source>
</evidence>
<evidence type="ECO:0000313" key="7">
    <source>
        <dbReference type="Proteomes" id="UP000593892"/>
    </source>
</evidence>
<dbReference type="KEGG" id="pfer:IRI77_00190"/>
<dbReference type="Pfam" id="PF06761">
    <property type="entry name" value="IcmF-related"/>
    <property type="match status" value="1"/>
</dbReference>
<organism evidence="6 7">
    <name type="scientific">Paludibaculum fermentans</name>
    <dbReference type="NCBI Taxonomy" id="1473598"/>
    <lineage>
        <taxon>Bacteria</taxon>
        <taxon>Pseudomonadati</taxon>
        <taxon>Acidobacteriota</taxon>
        <taxon>Terriglobia</taxon>
        <taxon>Bryobacterales</taxon>
        <taxon>Bryobacteraceae</taxon>
        <taxon>Paludibaculum</taxon>
    </lineage>
</organism>
<evidence type="ECO:0000256" key="1">
    <source>
        <dbReference type="SAM" id="Phobius"/>
    </source>
</evidence>
<keyword evidence="1" id="KW-0812">Transmembrane</keyword>
<feature type="transmembrane region" description="Helical" evidence="1">
    <location>
        <begin position="450"/>
        <end position="471"/>
    </location>
</feature>
<dbReference type="InterPro" id="IPR010623">
    <property type="entry name" value="IcmF_C"/>
</dbReference>
<accession>A0A7S7NRM7</accession>
<dbReference type="PANTHER" id="PTHR36153:SF1">
    <property type="entry name" value="TYPE VI SECRETION SYSTEM COMPONENT TSSM1"/>
    <property type="match status" value="1"/>
</dbReference>
<sequence>MRKVVLITILILLLWLVLAWFIGSWLGLHGGVLWGLRISLWIIGLLTAGFVIWFFRRKAKRERELEEGMDANEGDEIATLLREAEKRLTAARNGKSTGLATTPVVLIAGEPGSAKTSVVLSSGIDPELVAGRVHQDNIVTPTRVANIWFANGIAMVEAGGALTQDKALWNRLIRGLRPARLAGIFGKGGTAPRAALVCFDAETFAHPGGAETAAATAKKLRQRLAALSEDLGINLPVYALFTRMDRIPGFLEYVRNLSNEEVSRALGATLPLSASQQARTYGEEQTARISAALEGLFKELANYRPPLLARENDANALPPTYEFPREFRKLQAPIVQFLLDLCRPSQLSTGPYLRGFYFSGVRPVVIQEFTGTTDLAAPGSAQGGVPKATTIFRVGLEANKPQGQQAPMVTSRRVPQWTFLGALFHDVMLADQLALGGSTSSTKTNSVRRVGLALASFFCLVMSIGMIVSYVRNHALEARVLEAAKGINSAESTGADLPSADALRKLDTLRNTLITLDTYKRDGSPWSFHWGLYTGDSLYQPARKVYFDRFRQLLFGQTQASILTFLRKLPPAPGPDYNPTYDALKAYLITTAHHDKSSAAFLTPVLMKFWSEDRGVDAERMKLAQDQFEYYAQALQAENPYTNENDAATIETARHYLVQFGDLMRVYRAMLADAAKSGPPINYHKRFPGADQAMTDQREVQSAFTKAGWEFMKGAIKNPDRYFSGEQWVLGDQVTSKIDRAKLIEQLQQKYNTDFTGEWRAFLRAASVQRYANIADASKKLTLLAGNQSPLLALLWLISQNTAVDGPAVAEVFQPAQAVVPPASTDRYIAPPNQNYMNALIGLQTSLESIVGQPAPNEAVAGQILGNASTAKLAARQLAQTFRLDPDGHVEAQVQKLLEDPITNIEGLLRGLGPAELNGKGKGVCAQMSAVWNKYPFDPNATSEATLAEVNGLLHKPDGALWVFYETSLSKLMQKQGQQYVPNPAGGINLNPAFVSFFNQAAALSDALYAGDSKDPHVAYTLKPAQSEGIQSLSLRLDGQAATFGAGDSTPKRFTWQGPGAHEAKAGVRFAGSTDITWFDKDGVWAPFHFFTEAEQFQPSGNGYSVSWIIRAGKEAMKLPNGKPLTVRFDLSMESAPPIFMKGYWRGLRCVGEVAK</sequence>
<evidence type="ECO:0000313" key="6">
    <source>
        <dbReference type="EMBL" id="QOY88421.1"/>
    </source>
</evidence>
<name>A0A7S7NRM7_PALFE</name>
<reference evidence="6 7" key="1">
    <citation type="submission" date="2020-10" db="EMBL/GenBank/DDBJ databases">
        <title>Complete genome sequence of Paludibaculum fermentans P105T, a facultatively anaerobic acidobacterium capable of dissimilatory Fe(III) reduction.</title>
        <authorList>
            <person name="Dedysh S.N."/>
            <person name="Beletsky A.V."/>
            <person name="Kulichevskaya I.S."/>
            <person name="Mardanov A.V."/>
            <person name="Ravin N.V."/>
        </authorList>
    </citation>
    <scope>NUCLEOTIDE SEQUENCE [LARGE SCALE GENOMIC DNA]</scope>
    <source>
        <strain evidence="6 7">P105</strain>
    </source>
</reference>
<dbReference type="InterPro" id="IPR053156">
    <property type="entry name" value="T6SS_TssM-like"/>
</dbReference>
<dbReference type="Proteomes" id="UP000593892">
    <property type="component" value="Chromosome"/>
</dbReference>
<proteinExistence type="predicted"/>
<evidence type="ECO:0000259" key="2">
    <source>
        <dbReference type="Pfam" id="PF06744"/>
    </source>
</evidence>
<keyword evidence="7" id="KW-1185">Reference proteome</keyword>
<dbReference type="InterPro" id="IPR048677">
    <property type="entry name" value="TssM1_hel"/>
</dbReference>
<dbReference type="Pfam" id="PF14331">
    <property type="entry name" value="IcmF-related_N"/>
    <property type="match status" value="1"/>
</dbReference>
<keyword evidence="1" id="KW-1133">Transmembrane helix</keyword>
<feature type="domain" description="Type VI secretion system component TssM1 N-terminal" evidence="4">
    <location>
        <begin position="196"/>
        <end position="454"/>
    </location>
</feature>
<feature type="transmembrane region" description="Helical" evidence="1">
    <location>
        <begin position="35"/>
        <end position="55"/>
    </location>
</feature>
<gene>
    <name evidence="6" type="ORF">IRI77_00190</name>
</gene>
<keyword evidence="1" id="KW-0472">Membrane</keyword>
<dbReference type="InterPro" id="IPR009612">
    <property type="entry name" value="IcmF-rel"/>
</dbReference>
<evidence type="ECO:0000259" key="3">
    <source>
        <dbReference type="Pfam" id="PF06761"/>
    </source>
</evidence>
<dbReference type="PANTHER" id="PTHR36153">
    <property type="entry name" value="INNER MEMBRANE PROTEIN-RELATED"/>
    <property type="match status" value="1"/>
</dbReference>
<dbReference type="Pfam" id="PF21070">
    <property type="entry name" value="IcmF_helical"/>
    <property type="match status" value="1"/>
</dbReference>
<feature type="domain" description="IcmF-related" evidence="3">
    <location>
        <begin position="504"/>
        <end position="802"/>
    </location>
</feature>
<dbReference type="EMBL" id="CP063849">
    <property type="protein sequence ID" value="QOY88421.1"/>
    <property type="molecule type" value="Genomic_DNA"/>
</dbReference>
<evidence type="ECO:0000259" key="5">
    <source>
        <dbReference type="Pfam" id="PF21070"/>
    </source>
</evidence>
<feature type="domain" description="Type VI secretion system component TssM1 helical" evidence="5">
    <location>
        <begin position="929"/>
        <end position="1010"/>
    </location>
</feature>
<dbReference type="Pfam" id="PF06744">
    <property type="entry name" value="IcmF_C"/>
    <property type="match status" value="1"/>
</dbReference>